<dbReference type="Gene3D" id="3.100.10.20">
    <property type="entry name" value="CRISPR-associated endonuclease Cas1, N-terminal domain"/>
    <property type="match status" value="1"/>
</dbReference>
<comment type="similarity">
    <text evidence="10">Belongs to the CRISPR-associated endonuclease Cas1 family.</text>
</comment>
<dbReference type="GO" id="GO:0043571">
    <property type="term" value="P:maintenance of CRISPR repeat elements"/>
    <property type="evidence" value="ECO:0007669"/>
    <property type="project" value="UniProtKB-UniRule"/>
</dbReference>
<gene>
    <name evidence="10 11" type="primary">cas1</name>
    <name evidence="11" type="ORF">C4544_03240</name>
</gene>
<evidence type="ECO:0000256" key="2">
    <source>
        <dbReference type="ARBA" id="ARBA00022723"/>
    </source>
</evidence>
<dbReference type="NCBIfam" id="TIGR00287">
    <property type="entry name" value="cas1"/>
    <property type="match status" value="1"/>
</dbReference>
<proteinExistence type="inferred from homology"/>
<evidence type="ECO:0000256" key="7">
    <source>
        <dbReference type="ARBA" id="ARBA00023125"/>
    </source>
</evidence>
<name>A0A419DDU0_9BACT</name>
<dbReference type="CDD" id="cd09634">
    <property type="entry name" value="Cas1_I-II-III"/>
    <property type="match status" value="1"/>
</dbReference>
<dbReference type="GO" id="GO:0003677">
    <property type="term" value="F:DNA binding"/>
    <property type="evidence" value="ECO:0007669"/>
    <property type="project" value="UniProtKB-KW"/>
</dbReference>
<keyword evidence="8 10" id="KW-0464">Manganese</keyword>
<evidence type="ECO:0000313" key="11">
    <source>
        <dbReference type="EMBL" id="RJO61279.1"/>
    </source>
</evidence>
<dbReference type="EC" id="3.1.-.-" evidence="10"/>
<dbReference type="InterPro" id="IPR002729">
    <property type="entry name" value="CRISPR-assoc_Cas1"/>
</dbReference>
<keyword evidence="3 10" id="KW-0255">Endonuclease</keyword>
<evidence type="ECO:0000313" key="12">
    <source>
        <dbReference type="Proteomes" id="UP000285655"/>
    </source>
</evidence>
<feature type="binding site" evidence="10">
    <location>
        <position position="158"/>
    </location>
    <ligand>
        <name>Mn(2+)</name>
        <dbReference type="ChEBI" id="CHEBI:29035"/>
    </ligand>
</feature>
<dbReference type="HAMAP" id="MF_01470">
    <property type="entry name" value="Cas1"/>
    <property type="match status" value="1"/>
</dbReference>
<comment type="function">
    <text evidence="10">CRISPR (clustered regularly interspaced short palindromic repeat), is an adaptive immune system that provides protection against mobile genetic elements (viruses, transposable elements and conjugative plasmids). CRISPR clusters contain spacers, sequences complementary to antecedent mobile elements, and target invading nucleic acids. CRISPR clusters are transcribed and processed into CRISPR RNA (crRNA). Acts as a dsDNA endonuclease. Involved in the integration of spacer DNA into the CRISPR cassette.</text>
</comment>
<keyword evidence="2 10" id="KW-0479">Metal-binding</keyword>
<dbReference type="EMBL" id="QZJW01000022">
    <property type="protein sequence ID" value="RJO61279.1"/>
    <property type="molecule type" value="Genomic_DNA"/>
</dbReference>
<reference evidence="11 12" key="1">
    <citation type="journal article" date="2017" name="ISME J.">
        <title>Energy and carbon metabolisms in a deep terrestrial subsurface fluid microbial community.</title>
        <authorList>
            <person name="Momper L."/>
            <person name="Jungbluth S.P."/>
            <person name="Lee M.D."/>
            <person name="Amend J.P."/>
        </authorList>
    </citation>
    <scope>NUCLEOTIDE SEQUENCE [LARGE SCALE GENOMIC DNA]</scope>
    <source>
        <strain evidence="11">SURF_29</strain>
    </source>
</reference>
<evidence type="ECO:0000256" key="10">
    <source>
        <dbReference type="HAMAP-Rule" id="MF_01470"/>
    </source>
</evidence>
<feature type="binding site" evidence="10">
    <location>
        <position position="238"/>
    </location>
    <ligand>
        <name>Mn(2+)</name>
        <dbReference type="ChEBI" id="CHEBI:29035"/>
    </ligand>
</feature>
<dbReference type="GO" id="GO:0004519">
    <property type="term" value="F:endonuclease activity"/>
    <property type="evidence" value="ECO:0007669"/>
    <property type="project" value="UniProtKB-UniRule"/>
</dbReference>
<protein>
    <recommendedName>
        <fullName evidence="10">CRISPR-associated endonuclease Cas1</fullName>
        <ecNumber evidence="10">3.1.-.-</ecNumber>
    </recommendedName>
</protein>
<dbReference type="GO" id="GO:0051607">
    <property type="term" value="P:defense response to virus"/>
    <property type="evidence" value="ECO:0007669"/>
    <property type="project" value="UniProtKB-UniRule"/>
</dbReference>
<evidence type="ECO:0000256" key="9">
    <source>
        <dbReference type="ARBA" id="ARBA00038592"/>
    </source>
</evidence>
<keyword evidence="7 10" id="KW-0238">DNA-binding</keyword>
<sequence length="332" mass="37508">MANIYLTEQGSTLRKTGDRLIVQKDDEVLLDVQCSKIDAVLIFGNVQFTTQAVHELFEHGIEMALLTRNGKLIGQLTSPFTKNIELRIAQFGKYHDESFRLTLSKAIIRGKLNNCLSIMKSFSGNHPEKELSGETMFIESSAHSIDAAESIPSLLGIEGSAAKSYFSAFGKMMLGSFTFEGRRKHPSTDPVNALLSFGYTLIFNEISSLLDGLGFDPYLGYLHTVEYGRASLANDIQEEFRPSVDRFTLYLVNNRMLGPDDFYPNAKDGSVYMKRETMKKYFAEYEKNLSREFLHPDTKENTTLRKCFRIQAEKLAAFIKGGKDYTPFILET</sequence>
<dbReference type="GO" id="GO:0016787">
    <property type="term" value="F:hydrolase activity"/>
    <property type="evidence" value="ECO:0007669"/>
    <property type="project" value="UniProtKB-KW"/>
</dbReference>
<dbReference type="InterPro" id="IPR050646">
    <property type="entry name" value="Cas1"/>
</dbReference>
<evidence type="ECO:0000256" key="4">
    <source>
        <dbReference type="ARBA" id="ARBA00022801"/>
    </source>
</evidence>
<dbReference type="InterPro" id="IPR042211">
    <property type="entry name" value="CRISPR-assoc_Cas1_N"/>
</dbReference>
<dbReference type="AlphaFoldDB" id="A0A419DDU0"/>
<dbReference type="Gene3D" id="1.20.120.920">
    <property type="entry name" value="CRISPR-associated endonuclease Cas1, C-terminal domain"/>
    <property type="match status" value="1"/>
</dbReference>
<dbReference type="InterPro" id="IPR042206">
    <property type="entry name" value="CRISPR-assoc_Cas1_C"/>
</dbReference>
<accession>A0A419DDU0</accession>
<dbReference type="PANTHER" id="PTHR34353:SF2">
    <property type="entry name" value="CRISPR-ASSOCIATED ENDONUCLEASE CAS1 1"/>
    <property type="match status" value="1"/>
</dbReference>
<dbReference type="Pfam" id="PF01867">
    <property type="entry name" value="Cas_Cas1"/>
    <property type="match status" value="1"/>
</dbReference>
<evidence type="ECO:0000256" key="1">
    <source>
        <dbReference type="ARBA" id="ARBA00022722"/>
    </source>
</evidence>
<evidence type="ECO:0000256" key="8">
    <source>
        <dbReference type="ARBA" id="ARBA00023211"/>
    </source>
</evidence>
<evidence type="ECO:0000256" key="3">
    <source>
        <dbReference type="ARBA" id="ARBA00022759"/>
    </source>
</evidence>
<keyword evidence="5 10" id="KW-0460">Magnesium</keyword>
<keyword evidence="6 10" id="KW-0051">Antiviral defense</keyword>
<comment type="cofactor">
    <cofactor evidence="10">
        <name>Mg(2+)</name>
        <dbReference type="ChEBI" id="CHEBI:18420"/>
    </cofactor>
    <cofactor evidence="10">
        <name>Mn(2+)</name>
        <dbReference type="ChEBI" id="CHEBI:29035"/>
    </cofactor>
</comment>
<keyword evidence="1 10" id="KW-0540">Nuclease</keyword>
<organism evidence="11 12">
    <name type="scientific">candidate division WS5 bacterium</name>
    <dbReference type="NCBI Taxonomy" id="2093353"/>
    <lineage>
        <taxon>Bacteria</taxon>
        <taxon>candidate division WS5</taxon>
    </lineage>
</organism>
<dbReference type="Proteomes" id="UP000285655">
    <property type="component" value="Unassembled WGS sequence"/>
</dbReference>
<evidence type="ECO:0000256" key="6">
    <source>
        <dbReference type="ARBA" id="ARBA00023118"/>
    </source>
</evidence>
<dbReference type="GO" id="GO:0046872">
    <property type="term" value="F:metal ion binding"/>
    <property type="evidence" value="ECO:0007669"/>
    <property type="project" value="UniProtKB-UniRule"/>
</dbReference>
<keyword evidence="4 10" id="KW-0378">Hydrolase</keyword>
<feature type="binding site" evidence="10">
    <location>
        <position position="223"/>
    </location>
    <ligand>
        <name>Mn(2+)</name>
        <dbReference type="ChEBI" id="CHEBI:29035"/>
    </ligand>
</feature>
<evidence type="ECO:0000256" key="5">
    <source>
        <dbReference type="ARBA" id="ARBA00022842"/>
    </source>
</evidence>
<dbReference type="PANTHER" id="PTHR34353">
    <property type="entry name" value="CRISPR-ASSOCIATED ENDONUCLEASE CAS1 1"/>
    <property type="match status" value="1"/>
</dbReference>
<comment type="subunit">
    <text evidence="9 10">Homodimer, forms a heterotetramer with a Cas2 homodimer.</text>
</comment>
<comment type="caution">
    <text evidence="11">The sequence shown here is derived from an EMBL/GenBank/DDBJ whole genome shotgun (WGS) entry which is preliminary data.</text>
</comment>